<accession>A0AB36JMZ3</accession>
<dbReference type="Pfam" id="PF11193">
    <property type="entry name" value="DUF2812"/>
    <property type="match status" value="1"/>
</dbReference>
<name>A0AB36JMZ3_9STRE</name>
<dbReference type="Proteomes" id="UP000188946">
    <property type="component" value="Unassembled WGS sequence"/>
</dbReference>
<evidence type="ECO:0008006" key="6">
    <source>
        <dbReference type="Google" id="ProtNLM"/>
    </source>
</evidence>
<organism evidence="2 4">
    <name type="scientific">Streptococcus azizii</name>
    <dbReference type="NCBI Taxonomy" id="1579424"/>
    <lineage>
        <taxon>Bacteria</taxon>
        <taxon>Bacillati</taxon>
        <taxon>Bacillota</taxon>
        <taxon>Bacilli</taxon>
        <taxon>Lactobacillales</taxon>
        <taxon>Streptococcaceae</taxon>
        <taxon>Streptococcus</taxon>
    </lineage>
</organism>
<evidence type="ECO:0000313" key="4">
    <source>
        <dbReference type="Proteomes" id="UP000188600"/>
    </source>
</evidence>
<evidence type="ECO:0000313" key="3">
    <source>
        <dbReference type="EMBL" id="ONK31057.1"/>
    </source>
</evidence>
<dbReference type="RefSeq" id="WP_076995160.1">
    <property type="nucleotide sequence ID" value="NZ_MSPR01000001.1"/>
</dbReference>
<dbReference type="InterPro" id="IPR021359">
    <property type="entry name" value="DUF2812"/>
</dbReference>
<dbReference type="Proteomes" id="UP000188600">
    <property type="component" value="Unassembled WGS sequence"/>
</dbReference>
<gene>
    <name evidence="3" type="ORF">BVE84_00640</name>
    <name evidence="2" type="ORF">BVE86_03420</name>
</gene>
<protein>
    <recommendedName>
        <fullName evidence="6">DUF2812 domain-containing protein</fullName>
    </recommendedName>
</protein>
<keyword evidence="1" id="KW-0472">Membrane</keyword>
<dbReference type="EMBL" id="MSPR01000001">
    <property type="protein sequence ID" value="ONK31057.1"/>
    <property type="molecule type" value="Genomic_DNA"/>
</dbReference>
<proteinExistence type="predicted"/>
<feature type="transmembrane region" description="Helical" evidence="1">
    <location>
        <begin position="117"/>
        <end position="133"/>
    </location>
</feature>
<keyword evidence="1" id="KW-0812">Transmembrane</keyword>
<keyword evidence="1" id="KW-1133">Transmembrane helix</keyword>
<feature type="transmembrane region" description="Helical" evidence="1">
    <location>
        <begin position="139"/>
        <end position="165"/>
    </location>
</feature>
<keyword evidence="5" id="KW-1185">Reference proteome</keyword>
<comment type="caution">
    <text evidence="2">The sequence shown here is derived from an EMBL/GenBank/DDBJ whole genome shotgun (WGS) entry which is preliminary data.</text>
</comment>
<dbReference type="AlphaFoldDB" id="A0AB36JMZ3"/>
<sequence>MKKEVKLFFITDFEKEEAYLADMHRRGWKLKAIRFFCLFLFEPCRPEEVAYRLDFKPNLGEDREIYHQLYADYGWEYVCACNNFAYFRKLRTAGEEADIYSDRQTKLEMIGRIFKRRFLLLVSMGVVIFWKALRSRGDLFSPAWIVLSIVYCFLIFYCGIGFYKLKNQYAKGELR</sequence>
<evidence type="ECO:0000256" key="1">
    <source>
        <dbReference type="SAM" id="Phobius"/>
    </source>
</evidence>
<evidence type="ECO:0000313" key="2">
    <source>
        <dbReference type="EMBL" id="ONK28066.1"/>
    </source>
</evidence>
<evidence type="ECO:0000313" key="5">
    <source>
        <dbReference type="Proteomes" id="UP000188946"/>
    </source>
</evidence>
<dbReference type="EMBL" id="MSPT01000006">
    <property type="protein sequence ID" value="ONK28066.1"/>
    <property type="molecule type" value="Genomic_DNA"/>
</dbReference>
<reference evidence="4 5" key="1">
    <citation type="submission" date="2016-12" db="EMBL/GenBank/DDBJ databases">
        <authorList>
            <person name="Gulvik C.A."/>
        </authorList>
    </citation>
    <scope>NUCLEOTIDE SEQUENCE [LARGE SCALE GENOMIC DNA]</scope>
    <source>
        <strain evidence="3 5">12-5202</strain>
        <strain evidence="2 4">12-5291</strain>
    </source>
</reference>